<name>A0AAE3M7F4_9BACT</name>
<gene>
    <name evidence="1" type="ORF">OM075_15750</name>
</gene>
<dbReference type="EMBL" id="JAPDPJ010000040">
    <property type="protein sequence ID" value="MCW3787930.1"/>
    <property type="molecule type" value="Genomic_DNA"/>
</dbReference>
<reference evidence="1" key="1">
    <citation type="submission" date="2022-10" db="EMBL/GenBank/DDBJ databases">
        <authorList>
            <person name="Yu W.X."/>
        </authorList>
    </citation>
    <scope>NUCLEOTIDE SEQUENCE</scope>
    <source>
        <strain evidence="1">AAT</strain>
    </source>
</reference>
<dbReference type="Proteomes" id="UP001209229">
    <property type="component" value="Unassembled WGS sequence"/>
</dbReference>
<keyword evidence="2" id="KW-1185">Reference proteome</keyword>
<organism evidence="1 2">
    <name type="scientific">Plebeiibacterium sediminum</name>
    <dbReference type="NCBI Taxonomy" id="2992112"/>
    <lineage>
        <taxon>Bacteria</taxon>
        <taxon>Pseudomonadati</taxon>
        <taxon>Bacteroidota</taxon>
        <taxon>Bacteroidia</taxon>
        <taxon>Marinilabiliales</taxon>
        <taxon>Marinilabiliaceae</taxon>
        <taxon>Plebeiibacterium</taxon>
    </lineage>
</organism>
<dbReference type="RefSeq" id="WP_301191494.1">
    <property type="nucleotide sequence ID" value="NZ_JAPDPJ010000040.1"/>
</dbReference>
<dbReference type="AlphaFoldDB" id="A0AAE3M7F4"/>
<sequence length="144" mass="16834">MEDIFNCLQFKFLFNFDTSKTVKFNSISERLSVINLEFFEKCYMLFYEVYSQLYSDKEQEDHKLIRVDSTMVAETANKIKKGMTVGKKKKSGESRKQVKYTVGYDGILPCNTVLYNTQECLSEDKTMAPLVFNCSKKRKFYPNG</sequence>
<evidence type="ECO:0000313" key="2">
    <source>
        <dbReference type="Proteomes" id="UP001209229"/>
    </source>
</evidence>
<comment type="caution">
    <text evidence="1">The sequence shown here is derived from an EMBL/GenBank/DDBJ whole genome shotgun (WGS) entry which is preliminary data.</text>
</comment>
<accession>A0AAE3M7F4</accession>
<protein>
    <submittedName>
        <fullName evidence="1">Uncharacterized protein</fullName>
    </submittedName>
</protein>
<evidence type="ECO:0000313" key="1">
    <source>
        <dbReference type="EMBL" id="MCW3787930.1"/>
    </source>
</evidence>
<proteinExistence type="predicted"/>